<protein>
    <recommendedName>
        <fullName evidence="3">Reverse transcriptase domain-containing protein</fullName>
    </recommendedName>
</protein>
<evidence type="ECO:0000313" key="2">
    <source>
        <dbReference type="Proteomes" id="UP000792457"/>
    </source>
</evidence>
<reference evidence="1" key="1">
    <citation type="submission" date="2013-04" db="EMBL/GenBank/DDBJ databases">
        <authorList>
            <person name="Qu J."/>
            <person name="Murali S.C."/>
            <person name="Bandaranaike D."/>
            <person name="Bellair M."/>
            <person name="Blankenburg K."/>
            <person name="Chao H."/>
            <person name="Dinh H."/>
            <person name="Doddapaneni H."/>
            <person name="Downs B."/>
            <person name="Dugan-Rocha S."/>
            <person name="Elkadiri S."/>
            <person name="Gnanaolivu R.D."/>
            <person name="Hernandez B."/>
            <person name="Javaid M."/>
            <person name="Jayaseelan J.C."/>
            <person name="Lee S."/>
            <person name="Li M."/>
            <person name="Ming W."/>
            <person name="Munidasa M."/>
            <person name="Muniz J."/>
            <person name="Nguyen L."/>
            <person name="Ongeri F."/>
            <person name="Osuji N."/>
            <person name="Pu L.-L."/>
            <person name="Puazo M."/>
            <person name="Qu C."/>
            <person name="Quiroz J."/>
            <person name="Raj R."/>
            <person name="Weissenberger G."/>
            <person name="Xin Y."/>
            <person name="Zou X."/>
            <person name="Han Y."/>
            <person name="Richards S."/>
            <person name="Worley K."/>
            <person name="Muzny D."/>
            <person name="Gibbs R."/>
        </authorList>
    </citation>
    <scope>NUCLEOTIDE SEQUENCE</scope>
    <source>
        <strain evidence="1">Sampled in the wild</strain>
    </source>
</reference>
<proteinExistence type="predicted"/>
<gene>
    <name evidence="1" type="ORF">J437_LFUL015245</name>
</gene>
<evidence type="ECO:0000313" key="1">
    <source>
        <dbReference type="EMBL" id="KAG8235913.1"/>
    </source>
</evidence>
<dbReference type="AlphaFoldDB" id="A0A8K0KKE2"/>
<comment type="caution">
    <text evidence="1">The sequence shown here is derived from an EMBL/GenBank/DDBJ whole genome shotgun (WGS) entry which is preliminary data.</text>
</comment>
<keyword evidence="2" id="KW-1185">Reference proteome</keyword>
<organism evidence="1 2">
    <name type="scientific">Ladona fulva</name>
    <name type="common">Scarce chaser dragonfly</name>
    <name type="synonym">Libellula fulva</name>
    <dbReference type="NCBI Taxonomy" id="123851"/>
    <lineage>
        <taxon>Eukaryota</taxon>
        <taxon>Metazoa</taxon>
        <taxon>Ecdysozoa</taxon>
        <taxon>Arthropoda</taxon>
        <taxon>Hexapoda</taxon>
        <taxon>Insecta</taxon>
        <taxon>Pterygota</taxon>
        <taxon>Palaeoptera</taxon>
        <taxon>Odonata</taxon>
        <taxon>Epiprocta</taxon>
        <taxon>Anisoptera</taxon>
        <taxon>Libelluloidea</taxon>
        <taxon>Libellulidae</taxon>
        <taxon>Ladona</taxon>
    </lineage>
</organism>
<name>A0A8K0KKE2_LADFU</name>
<evidence type="ECO:0008006" key="3">
    <source>
        <dbReference type="Google" id="ProtNLM"/>
    </source>
</evidence>
<dbReference type="Proteomes" id="UP000792457">
    <property type="component" value="Unassembled WGS sequence"/>
</dbReference>
<dbReference type="EMBL" id="KZ308966">
    <property type="protein sequence ID" value="KAG8235913.1"/>
    <property type="molecule type" value="Genomic_DNA"/>
</dbReference>
<accession>A0A8K0KKE2</accession>
<sequence>MVRDYLKDRVLMYEMKSKSRTKDITNGVAQGSILGPNFWHALYNRLLRIDMPERTFLVGYADNIAAVIEARNPELAQLQLNQVMRSPQAAATTVSLSRLIANVGGPKQYIRKLFMAVVESKLLHGAEIWASDLNTAKYRNRITAV</sequence>
<dbReference type="OrthoDB" id="6769924at2759"/>
<reference evidence="1" key="2">
    <citation type="submission" date="2017-10" db="EMBL/GenBank/DDBJ databases">
        <title>Ladona fulva Genome sequencing and assembly.</title>
        <authorList>
            <person name="Murali S."/>
            <person name="Richards S."/>
            <person name="Bandaranaike D."/>
            <person name="Bellair M."/>
            <person name="Blankenburg K."/>
            <person name="Chao H."/>
            <person name="Dinh H."/>
            <person name="Doddapaneni H."/>
            <person name="Dugan-Rocha S."/>
            <person name="Elkadiri S."/>
            <person name="Gnanaolivu R."/>
            <person name="Hernandez B."/>
            <person name="Skinner E."/>
            <person name="Javaid M."/>
            <person name="Lee S."/>
            <person name="Li M."/>
            <person name="Ming W."/>
            <person name="Munidasa M."/>
            <person name="Muniz J."/>
            <person name="Nguyen L."/>
            <person name="Hughes D."/>
            <person name="Osuji N."/>
            <person name="Pu L.-L."/>
            <person name="Puazo M."/>
            <person name="Qu C."/>
            <person name="Quiroz J."/>
            <person name="Raj R."/>
            <person name="Weissenberger G."/>
            <person name="Xin Y."/>
            <person name="Zou X."/>
            <person name="Han Y."/>
            <person name="Worley K."/>
            <person name="Muzny D."/>
            <person name="Gibbs R."/>
        </authorList>
    </citation>
    <scope>NUCLEOTIDE SEQUENCE</scope>
    <source>
        <strain evidence="1">Sampled in the wild</strain>
    </source>
</reference>